<keyword evidence="2" id="KW-1185">Reference proteome</keyword>
<dbReference type="InterPro" id="IPR008979">
    <property type="entry name" value="Galactose-bd-like_sf"/>
</dbReference>
<name>A0A5C6PQJ2_9TELE</name>
<dbReference type="AlphaFoldDB" id="A0A5C6PQJ2"/>
<dbReference type="Proteomes" id="UP000324091">
    <property type="component" value="Chromosome 1"/>
</dbReference>
<evidence type="ECO:0000313" key="2">
    <source>
        <dbReference type="Proteomes" id="UP000324091"/>
    </source>
</evidence>
<protein>
    <submittedName>
        <fullName evidence="1">Neuropilin-2 Vascular endothelial cell growth factor 165 receptor 2</fullName>
    </submittedName>
</protein>
<comment type="caution">
    <text evidence="1">The sequence shown here is derived from an EMBL/GenBank/DDBJ whole genome shotgun (WGS) entry which is preliminary data.</text>
</comment>
<dbReference type="EMBL" id="RHFK02000001">
    <property type="protein sequence ID" value="TWW80550.1"/>
    <property type="molecule type" value="Genomic_DNA"/>
</dbReference>
<organism evidence="1 2">
    <name type="scientific">Takifugu flavidus</name>
    <name type="common">sansaifugu</name>
    <dbReference type="NCBI Taxonomy" id="433684"/>
    <lineage>
        <taxon>Eukaryota</taxon>
        <taxon>Metazoa</taxon>
        <taxon>Chordata</taxon>
        <taxon>Craniata</taxon>
        <taxon>Vertebrata</taxon>
        <taxon>Euteleostomi</taxon>
        <taxon>Actinopterygii</taxon>
        <taxon>Neopterygii</taxon>
        <taxon>Teleostei</taxon>
        <taxon>Neoteleostei</taxon>
        <taxon>Acanthomorphata</taxon>
        <taxon>Eupercaria</taxon>
        <taxon>Tetraodontiformes</taxon>
        <taxon>Tetradontoidea</taxon>
        <taxon>Tetraodontidae</taxon>
        <taxon>Takifugu</taxon>
    </lineage>
</organism>
<dbReference type="SUPFAM" id="SSF49785">
    <property type="entry name" value="Galactose-binding domain-like"/>
    <property type="match status" value="1"/>
</dbReference>
<proteinExistence type="predicted"/>
<dbReference type="Gene3D" id="2.60.120.260">
    <property type="entry name" value="Galactose-binding domain-like"/>
    <property type="match status" value="1"/>
</dbReference>
<sequence length="56" mass="6443">MVSVIHLSAIAGHSCDRLLIFEGNSHYDTPEVRRFEELVAQYIRVFPERWSPLASV</sequence>
<keyword evidence="1" id="KW-0675">Receptor</keyword>
<gene>
    <name evidence="1" type="ORF">D4764_01G0003650</name>
</gene>
<accession>A0A5C6PQJ2</accession>
<evidence type="ECO:0000313" key="1">
    <source>
        <dbReference type="EMBL" id="TWW80550.1"/>
    </source>
</evidence>
<reference evidence="1 2" key="1">
    <citation type="submission" date="2019-04" db="EMBL/GenBank/DDBJ databases">
        <title>Chromosome genome assembly for Takifugu flavidus.</title>
        <authorList>
            <person name="Xiao S."/>
        </authorList>
    </citation>
    <scope>NUCLEOTIDE SEQUENCE [LARGE SCALE GENOMIC DNA]</scope>
    <source>
        <strain evidence="1">HTHZ2018</strain>
        <tissue evidence="1">Muscle</tissue>
    </source>
</reference>